<gene>
    <name evidence="1" type="ORF">Pcinc_025742</name>
</gene>
<organism evidence="1 2">
    <name type="scientific">Petrolisthes cinctipes</name>
    <name type="common">Flat porcelain crab</name>
    <dbReference type="NCBI Taxonomy" id="88211"/>
    <lineage>
        <taxon>Eukaryota</taxon>
        <taxon>Metazoa</taxon>
        <taxon>Ecdysozoa</taxon>
        <taxon>Arthropoda</taxon>
        <taxon>Crustacea</taxon>
        <taxon>Multicrustacea</taxon>
        <taxon>Malacostraca</taxon>
        <taxon>Eumalacostraca</taxon>
        <taxon>Eucarida</taxon>
        <taxon>Decapoda</taxon>
        <taxon>Pleocyemata</taxon>
        <taxon>Anomura</taxon>
        <taxon>Galatheoidea</taxon>
        <taxon>Porcellanidae</taxon>
        <taxon>Petrolisthes</taxon>
    </lineage>
</organism>
<comment type="caution">
    <text evidence="1">The sequence shown here is derived from an EMBL/GenBank/DDBJ whole genome shotgun (WGS) entry which is preliminary data.</text>
</comment>
<keyword evidence="2" id="KW-1185">Reference proteome</keyword>
<protein>
    <submittedName>
        <fullName evidence="1">Uncharacterized protein</fullName>
    </submittedName>
</protein>
<evidence type="ECO:0000313" key="2">
    <source>
        <dbReference type="Proteomes" id="UP001286313"/>
    </source>
</evidence>
<sequence length="71" mass="7543">MEVSLLVNIAEGTRQLSLSLVAKQCCAVLPFHPRLNSITTNHPDLPNLPGMMPGLVSADSCKVCVEIQGAL</sequence>
<dbReference type="AlphaFoldDB" id="A0AAE1F996"/>
<name>A0AAE1F996_PETCI</name>
<proteinExistence type="predicted"/>
<dbReference type="Proteomes" id="UP001286313">
    <property type="component" value="Unassembled WGS sequence"/>
</dbReference>
<evidence type="ECO:0000313" key="1">
    <source>
        <dbReference type="EMBL" id="KAK3868907.1"/>
    </source>
</evidence>
<accession>A0AAE1F996</accession>
<dbReference type="EMBL" id="JAWQEG010002930">
    <property type="protein sequence ID" value="KAK3868907.1"/>
    <property type="molecule type" value="Genomic_DNA"/>
</dbReference>
<reference evidence="1" key="1">
    <citation type="submission" date="2023-10" db="EMBL/GenBank/DDBJ databases">
        <title>Genome assemblies of two species of porcelain crab, Petrolisthes cinctipes and Petrolisthes manimaculis (Anomura: Porcellanidae).</title>
        <authorList>
            <person name="Angst P."/>
        </authorList>
    </citation>
    <scope>NUCLEOTIDE SEQUENCE</scope>
    <source>
        <strain evidence="1">PB745_01</strain>
        <tissue evidence="1">Gill</tissue>
    </source>
</reference>